<dbReference type="Proteomes" id="UP001595683">
    <property type="component" value="Unassembled WGS sequence"/>
</dbReference>
<name>A0ABV7VBX8_9SPHN</name>
<keyword evidence="2" id="KW-1185">Reference proteome</keyword>
<evidence type="ECO:0008006" key="3">
    <source>
        <dbReference type="Google" id="ProtNLM"/>
    </source>
</evidence>
<proteinExistence type="predicted"/>
<dbReference type="EMBL" id="JBHRYE010000050">
    <property type="protein sequence ID" value="MFC3673663.1"/>
    <property type="molecule type" value="Genomic_DNA"/>
</dbReference>
<evidence type="ECO:0000313" key="2">
    <source>
        <dbReference type="Proteomes" id="UP001595683"/>
    </source>
</evidence>
<gene>
    <name evidence="1" type="ORF">ACFOOT_19755</name>
</gene>
<organism evidence="1 2">
    <name type="scientific">Novosphingobium pokkalii</name>
    <dbReference type="NCBI Taxonomy" id="1770194"/>
    <lineage>
        <taxon>Bacteria</taxon>
        <taxon>Pseudomonadati</taxon>
        <taxon>Pseudomonadota</taxon>
        <taxon>Alphaproteobacteria</taxon>
        <taxon>Sphingomonadales</taxon>
        <taxon>Sphingomonadaceae</taxon>
        <taxon>Novosphingobium</taxon>
    </lineage>
</organism>
<accession>A0ABV7VBX8</accession>
<comment type="caution">
    <text evidence="1">The sequence shown here is derived from an EMBL/GenBank/DDBJ whole genome shotgun (WGS) entry which is preliminary data.</text>
</comment>
<dbReference type="RefSeq" id="WP_191326047.1">
    <property type="nucleotide sequence ID" value="NZ_BMZP01000027.1"/>
</dbReference>
<evidence type="ECO:0000313" key="1">
    <source>
        <dbReference type="EMBL" id="MFC3673663.1"/>
    </source>
</evidence>
<sequence length="98" mass="9964">MRPFARRLAFAPALVAALGLSAIDATPAFARHHYRGHAHYRWCRHSSGTTGLIAGGAGGALLGHALIGGPIGIAAGAVGGALGGRAIDRTLTAKKRCR</sequence>
<protein>
    <recommendedName>
        <fullName evidence="3">17 kDa surface antigen</fullName>
    </recommendedName>
</protein>
<reference evidence="2" key="1">
    <citation type="journal article" date="2019" name="Int. J. Syst. Evol. Microbiol.">
        <title>The Global Catalogue of Microorganisms (GCM) 10K type strain sequencing project: providing services to taxonomists for standard genome sequencing and annotation.</title>
        <authorList>
            <consortium name="The Broad Institute Genomics Platform"/>
            <consortium name="The Broad Institute Genome Sequencing Center for Infectious Disease"/>
            <person name="Wu L."/>
            <person name="Ma J."/>
        </authorList>
    </citation>
    <scope>NUCLEOTIDE SEQUENCE [LARGE SCALE GENOMIC DNA]</scope>
    <source>
        <strain evidence="2">KCTC 42224</strain>
    </source>
</reference>